<organism evidence="6 7">
    <name type="scientific">Striga asiatica</name>
    <name type="common">Asiatic witchweed</name>
    <name type="synonym">Buchnera asiatica</name>
    <dbReference type="NCBI Taxonomy" id="4170"/>
    <lineage>
        <taxon>Eukaryota</taxon>
        <taxon>Viridiplantae</taxon>
        <taxon>Streptophyta</taxon>
        <taxon>Embryophyta</taxon>
        <taxon>Tracheophyta</taxon>
        <taxon>Spermatophyta</taxon>
        <taxon>Magnoliopsida</taxon>
        <taxon>eudicotyledons</taxon>
        <taxon>Gunneridae</taxon>
        <taxon>Pentapetalae</taxon>
        <taxon>asterids</taxon>
        <taxon>lamiids</taxon>
        <taxon>Lamiales</taxon>
        <taxon>Orobanchaceae</taxon>
        <taxon>Buchnereae</taxon>
        <taxon>Striga</taxon>
    </lineage>
</organism>
<dbReference type="EMBL" id="BKCP01013736">
    <property type="protein sequence ID" value="GER57869.1"/>
    <property type="molecule type" value="Genomic_DNA"/>
</dbReference>
<evidence type="ECO:0000256" key="2">
    <source>
        <dbReference type="ARBA" id="ARBA00022786"/>
    </source>
</evidence>
<dbReference type="UniPathway" id="UPA00143"/>
<dbReference type="InterPro" id="IPR043454">
    <property type="entry name" value="NPH3/RPT2-like"/>
</dbReference>
<dbReference type="SUPFAM" id="SSF54695">
    <property type="entry name" value="POZ domain"/>
    <property type="match status" value="1"/>
</dbReference>
<dbReference type="Pfam" id="PF03000">
    <property type="entry name" value="NPH3"/>
    <property type="match status" value="1"/>
</dbReference>
<name>A0A5A7RLL5_STRAF</name>
<comment type="caution">
    <text evidence="6">The sequence shown here is derived from an EMBL/GenBank/DDBJ whole genome shotgun (WGS) entry which is preliminary data.</text>
</comment>
<feature type="region of interest" description="Disordered" evidence="4">
    <location>
        <begin position="456"/>
        <end position="476"/>
    </location>
</feature>
<dbReference type="AlphaFoldDB" id="A0A5A7RLL5"/>
<proteinExistence type="inferred from homology"/>
<evidence type="ECO:0000313" key="7">
    <source>
        <dbReference type="Proteomes" id="UP000325081"/>
    </source>
</evidence>
<dbReference type="SMART" id="SM00225">
    <property type="entry name" value="BTB"/>
    <property type="match status" value="1"/>
</dbReference>
<evidence type="ECO:0000256" key="4">
    <source>
        <dbReference type="SAM" id="MobiDB-lite"/>
    </source>
</evidence>
<keyword evidence="7" id="KW-1185">Reference proteome</keyword>
<evidence type="ECO:0000259" key="5">
    <source>
        <dbReference type="PROSITE" id="PS51649"/>
    </source>
</evidence>
<feature type="domain" description="NPH3" evidence="5">
    <location>
        <begin position="196"/>
        <end position="451"/>
    </location>
</feature>
<keyword evidence="2" id="KW-0833">Ubl conjugation pathway</keyword>
<evidence type="ECO:0000256" key="1">
    <source>
        <dbReference type="ARBA" id="ARBA00004906"/>
    </source>
</evidence>
<evidence type="ECO:0000313" key="6">
    <source>
        <dbReference type="EMBL" id="GER57869.1"/>
    </source>
</evidence>
<reference evidence="7" key="1">
    <citation type="journal article" date="2019" name="Curr. Biol.">
        <title>Genome Sequence of Striga asiatica Provides Insight into the Evolution of Plant Parasitism.</title>
        <authorList>
            <person name="Yoshida S."/>
            <person name="Kim S."/>
            <person name="Wafula E.K."/>
            <person name="Tanskanen J."/>
            <person name="Kim Y.M."/>
            <person name="Honaas L."/>
            <person name="Yang Z."/>
            <person name="Spallek T."/>
            <person name="Conn C.E."/>
            <person name="Ichihashi Y."/>
            <person name="Cheong K."/>
            <person name="Cui S."/>
            <person name="Der J.P."/>
            <person name="Gundlach H."/>
            <person name="Jiao Y."/>
            <person name="Hori C."/>
            <person name="Ishida J.K."/>
            <person name="Kasahara H."/>
            <person name="Kiba T."/>
            <person name="Kim M.S."/>
            <person name="Koo N."/>
            <person name="Laohavisit A."/>
            <person name="Lee Y.H."/>
            <person name="Lumba S."/>
            <person name="McCourt P."/>
            <person name="Mortimer J.C."/>
            <person name="Mutuku J.M."/>
            <person name="Nomura T."/>
            <person name="Sasaki-Sekimoto Y."/>
            <person name="Seto Y."/>
            <person name="Wang Y."/>
            <person name="Wakatake T."/>
            <person name="Sakakibara H."/>
            <person name="Demura T."/>
            <person name="Yamaguchi S."/>
            <person name="Yoneyama K."/>
            <person name="Manabe R.I."/>
            <person name="Nelson D.C."/>
            <person name="Schulman A.H."/>
            <person name="Timko M.P."/>
            <person name="dePamphilis C.W."/>
            <person name="Choi D."/>
            <person name="Shirasu K."/>
        </authorList>
    </citation>
    <scope>NUCLEOTIDE SEQUENCE [LARGE SCALE GENOMIC DNA]</scope>
    <source>
        <strain evidence="7">cv. UVA1</strain>
    </source>
</reference>
<gene>
    <name evidence="6" type="ORF">STAS_35707</name>
</gene>
<comment type="pathway">
    <text evidence="1">Protein modification; protein ubiquitination.</text>
</comment>
<evidence type="ECO:0000256" key="3">
    <source>
        <dbReference type="PROSITE-ProRule" id="PRU00982"/>
    </source>
</evidence>
<dbReference type="Proteomes" id="UP000325081">
    <property type="component" value="Unassembled WGS sequence"/>
</dbReference>
<feature type="compositionally biased region" description="Polar residues" evidence="4">
    <location>
        <begin position="456"/>
        <end position="472"/>
    </location>
</feature>
<comment type="similarity">
    <text evidence="3">Belongs to the NPH3 family.</text>
</comment>
<dbReference type="GO" id="GO:0016567">
    <property type="term" value="P:protein ubiquitination"/>
    <property type="evidence" value="ECO:0007669"/>
    <property type="project" value="UniProtKB-UniPathway"/>
</dbReference>
<dbReference type="PROSITE" id="PS51649">
    <property type="entry name" value="NPH3"/>
    <property type="match status" value="1"/>
</dbReference>
<accession>A0A5A7RLL5</accession>
<dbReference type="PANTHER" id="PTHR32370">
    <property type="entry name" value="OS12G0117600 PROTEIN"/>
    <property type="match status" value="1"/>
</dbReference>
<dbReference type="OrthoDB" id="1080584at2759"/>
<dbReference type="InterPro" id="IPR027356">
    <property type="entry name" value="NPH3_dom"/>
</dbReference>
<dbReference type="Gene3D" id="3.30.710.10">
    <property type="entry name" value="Potassium Channel Kv1.1, Chain A"/>
    <property type="match status" value="1"/>
</dbReference>
<sequence length="549" mass="61701">MSVEPCDLQIHVNGQHTFFLSQKILSKFSEKLRKIIKREKSKTQVTTSAIEINGFPGGPLGFELVARFCYNDGAVSITVGNVSLLHCCAVFFEMTEDAAAANNLFHQTEVFLQGIFYWSWREILACLKNCESFFTCAESCGLVDRLMCSLLAKIAQYSDFNFLSVSSSSSSSSPEMAHDIRSQGVCCNSSLNRGRPWWFQDLTILGPKTMEQFLRALGCFGTENNNLILTRFLLHYLKTAILSNCGKIVLADYSNLANTAAHGVILIGKTGFSCRGLFSALRIISRFGPSRKNRASLERLIGSMLDRATLDDLLVTGGECREVYDVGFVIRLLRLFVHYSDEVSMQKMKRVGELIDVYLGEIGPDPNLKVSKFLGVAEGLPDCARDSFDYVYRAIDIYLESHPSLSLEERSRLCRCLNYRKLSLEACKDLAKNPRIPPRIAIQALASQHSSIQTVEFAGNDSSSPRSNSKDTNNNNNEHQLVLYKQEDGLESFSDVESLPEGEEMRVNLERMQWKVVELEKVCREMKGQMARMVKLGPHYNSRPLPRLC</sequence>
<dbReference type="InterPro" id="IPR011333">
    <property type="entry name" value="SKP1/BTB/POZ_sf"/>
</dbReference>
<protein>
    <submittedName>
        <fullName evidence="6">Phototropic-responsive NPH3 family protein</fullName>
    </submittedName>
</protein>
<dbReference type="InterPro" id="IPR000210">
    <property type="entry name" value="BTB/POZ_dom"/>
</dbReference>